<dbReference type="Pfam" id="PF00360">
    <property type="entry name" value="PHY"/>
    <property type="match status" value="1"/>
</dbReference>
<organism evidence="7 8">
    <name type="scientific">Kineococcus endophyticus</name>
    <dbReference type="NCBI Taxonomy" id="1181883"/>
    <lineage>
        <taxon>Bacteria</taxon>
        <taxon>Bacillati</taxon>
        <taxon>Actinomycetota</taxon>
        <taxon>Actinomycetes</taxon>
        <taxon>Kineosporiales</taxon>
        <taxon>Kineosporiaceae</taxon>
        <taxon>Kineococcus</taxon>
    </lineage>
</organism>
<dbReference type="InterPro" id="IPR043150">
    <property type="entry name" value="Phytochrome_PHY_sf"/>
</dbReference>
<keyword evidence="3" id="KW-0378">Hydrolase</keyword>
<dbReference type="InterPro" id="IPR001932">
    <property type="entry name" value="PPM-type_phosphatase-like_dom"/>
</dbReference>
<dbReference type="Pfam" id="PF07228">
    <property type="entry name" value="SpoIIE"/>
    <property type="match status" value="1"/>
</dbReference>
<accession>A0ABV3P950</accession>
<evidence type="ECO:0000259" key="6">
    <source>
        <dbReference type="PROSITE" id="PS50046"/>
    </source>
</evidence>
<dbReference type="PROSITE" id="PS50046">
    <property type="entry name" value="PHYTOCHROME_2"/>
    <property type="match status" value="1"/>
</dbReference>
<dbReference type="EMBL" id="JBFNQN010000010">
    <property type="protein sequence ID" value="MEW9266146.1"/>
    <property type="molecule type" value="Genomic_DNA"/>
</dbReference>
<dbReference type="PANTHER" id="PTHR43156">
    <property type="entry name" value="STAGE II SPORULATION PROTEIN E-RELATED"/>
    <property type="match status" value="1"/>
</dbReference>
<gene>
    <name evidence="7" type="ORF">AB1207_15450</name>
</gene>
<evidence type="ECO:0000256" key="1">
    <source>
        <dbReference type="ARBA" id="ARBA00022543"/>
    </source>
</evidence>
<dbReference type="InterPro" id="IPR001294">
    <property type="entry name" value="Phytochrome"/>
</dbReference>
<dbReference type="SUPFAM" id="SSF55785">
    <property type="entry name" value="PYP-like sensor domain (PAS domain)"/>
    <property type="match status" value="1"/>
</dbReference>
<evidence type="ECO:0000256" key="3">
    <source>
        <dbReference type="ARBA" id="ARBA00022801"/>
    </source>
</evidence>
<dbReference type="Pfam" id="PF01590">
    <property type="entry name" value="GAF"/>
    <property type="match status" value="1"/>
</dbReference>
<dbReference type="Gene3D" id="3.30.450.40">
    <property type="match status" value="1"/>
</dbReference>
<dbReference type="SUPFAM" id="SSF55781">
    <property type="entry name" value="GAF domain-like"/>
    <property type="match status" value="2"/>
</dbReference>
<dbReference type="SMART" id="SM00331">
    <property type="entry name" value="PP2C_SIG"/>
    <property type="match status" value="1"/>
</dbReference>
<keyword evidence="2" id="KW-0716">Sensory transduction</keyword>
<dbReference type="InterPro" id="IPR036457">
    <property type="entry name" value="PPM-type-like_dom_sf"/>
</dbReference>
<dbReference type="SMART" id="SM00065">
    <property type="entry name" value="GAF"/>
    <property type="match status" value="1"/>
</dbReference>
<evidence type="ECO:0000256" key="4">
    <source>
        <dbReference type="ARBA" id="ARBA00022991"/>
    </source>
</evidence>
<proteinExistence type="predicted"/>
<dbReference type="Gene3D" id="3.30.450.270">
    <property type="match status" value="1"/>
</dbReference>
<dbReference type="Proteomes" id="UP001555826">
    <property type="component" value="Unassembled WGS sequence"/>
</dbReference>
<dbReference type="InterPro" id="IPR013515">
    <property type="entry name" value="Phytochrome_cen-reg"/>
</dbReference>
<dbReference type="PANTHER" id="PTHR43156:SF2">
    <property type="entry name" value="STAGE II SPORULATION PROTEIN E"/>
    <property type="match status" value="1"/>
</dbReference>
<dbReference type="RefSeq" id="WP_367639272.1">
    <property type="nucleotide sequence ID" value="NZ_JBFNQN010000010.1"/>
</dbReference>
<evidence type="ECO:0000256" key="5">
    <source>
        <dbReference type="ARBA" id="ARBA00023170"/>
    </source>
</evidence>
<dbReference type="Gene3D" id="3.60.40.10">
    <property type="entry name" value="PPM-type phosphatase domain"/>
    <property type="match status" value="1"/>
</dbReference>
<evidence type="ECO:0000256" key="2">
    <source>
        <dbReference type="ARBA" id="ARBA00022606"/>
    </source>
</evidence>
<dbReference type="InterPro" id="IPR029016">
    <property type="entry name" value="GAF-like_dom_sf"/>
</dbReference>
<dbReference type="InterPro" id="IPR035965">
    <property type="entry name" value="PAS-like_dom_sf"/>
</dbReference>
<keyword evidence="8" id="KW-1185">Reference proteome</keyword>
<keyword evidence="1" id="KW-0600">Photoreceptor protein</keyword>
<sequence length="766" mass="81288">MSQPQEHVPAYGEVDLTTCESEPIHVPGAIQPHGLLLGLERPSHRVVVASQNAAALLGRAPGSVLGADLADLLGDDVAGRVRTALEDDTRDEALHARLVLDGDEVDVDVVVHLSGERLVVEVERSTGVEGPVSPVSYRATRGAVARLAGTTDVDALCRRLAREVRGVLGFDRVMVYRFDAQWNGEVVAEEHRAGLEPFFGLRYPASDIPAQARRLYTLNWTRLIADVDYRPVRLEPLVDPGTGAPLDLSHSVLRSVSPIHLEYLHNMGVTASMSISLIVDGRLWGLVACHHYSGPHRPGYDARSAAEFLGQTTSQLVGERARSRERDEALAAQELMSDVLAGVSGQGRDPLTALVEDGRVADLLGAGGVAVWDGHRLLTCGQVPAWAQVQRASRLLGRADGAVTFTDHLSTLDPRLGEVTGTAAGALRIGLDREGWLLWFRPEQPELVSWGGDPQNAEVHELSADGAQVRISPRKSFEKWQEVVRGRSLPWRPWHAATAERLRGQLTAIMLGRSRGQIAIAESLQRAVVLDEAPEVPGLDVHARYRPAAGGQLGGDWWDLLPLAGDRVAVVVGDVAGHGVHAAAAMAQLRTALRAYLLEGHSPAAALDRLDALVATLNGNHTATAVVGIVSPAAEGASGAPSVDLASAGHPAPLLVTAQGAVALQVPTRPMLGLGFGPTSGTVDEVATTPLPADAVLLFFSDGLVERRGTSLSETTRQLGENAAHAVGEGLDVAAVADRLLTAVPGRGDDDTTLVLARLARHRSVT</sequence>
<name>A0ABV3P950_9ACTN</name>
<dbReference type="PRINTS" id="PR01033">
    <property type="entry name" value="PHYTOCHROME"/>
</dbReference>
<feature type="domain" description="Phytochrome chromophore attachment site" evidence="6">
    <location>
        <begin position="152"/>
        <end position="311"/>
    </location>
</feature>
<evidence type="ECO:0000313" key="8">
    <source>
        <dbReference type="Proteomes" id="UP001555826"/>
    </source>
</evidence>
<dbReference type="Gene3D" id="3.30.450.20">
    <property type="entry name" value="PAS domain"/>
    <property type="match status" value="1"/>
</dbReference>
<dbReference type="InterPro" id="IPR016132">
    <property type="entry name" value="Phyto_chromo_attachment"/>
</dbReference>
<keyword evidence="5" id="KW-0675">Receptor</keyword>
<keyword evidence="4" id="KW-0157">Chromophore</keyword>
<comment type="caution">
    <text evidence="7">The sequence shown here is derived from an EMBL/GenBank/DDBJ whole genome shotgun (WGS) entry which is preliminary data.</text>
</comment>
<dbReference type="Pfam" id="PF08446">
    <property type="entry name" value="PAS_2"/>
    <property type="match status" value="1"/>
</dbReference>
<evidence type="ECO:0000313" key="7">
    <source>
        <dbReference type="EMBL" id="MEW9266146.1"/>
    </source>
</evidence>
<dbReference type="InterPro" id="IPR003018">
    <property type="entry name" value="GAF"/>
</dbReference>
<reference evidence="7 8" key="1">
    <citation type="submission" date="2024-07" db="EMBL/GenBank/DDBJ databases">
        <authorList>
            <person name="Thanompreechachai J."/>
            <person name="Duangmal K."/>
        </authorList>
    </citation>
    <scope>NUCLEOTIDE SEQUENCE [LARGE SCALE GENOMIC DNA]</scope>
    <source>
        <strain evidence="7 8">KCTC 19886</strain>
    </source>
</reference>
<dbReference type="SUPFAM" id="SSF81606">
    <property type="entry name" value="PP2C-like"/>
    <property type="match status" value="1"/>
</dbReference>
<dbReference type="InterPro" id="IPR013654">
    <property type="entry name" value="PAS_2"/>
</dbReference>
<dbReference type="InterPro" id="IPR052016">
    <property type="entry name" value="Bact_Sigma-Reg"/>
</dbReference>
<protein>
    <submittedName>
        <fullName evidence="7">SpoIIE family protein phosphatase</fullName>
    </submittedName>
</protein>